<keyword evidence="3" id="KW-1185">Reference proteome</keyword>
<accession>A0A3S4ESB4</accession>
<dbReference type="EMBL" id="UZWE01000036">
    <property type="protein sequence ID" value="VDS09306.1"/>
    <property type="molecule type" value="Genomic_DNA"/>
</dbReference>
<protein>
    <submittedName>
        <fullName evidence="1">Uncharacterized protein</fullName>
    </submittedName>
</protein>
<evidence type="ECO:0000313" key="1">
    <source>
        <dbReference type="EMBL" id="VDS09009.1"/>
    </source>
</evidence>
<proteinExistence type="predicted"/>
<sequence length="106" mass="11450">MAVNCHNTPGMLGETQSEFPIIDNLIKVDDPAQWAEQLAYHVEAMILTARLALDNDTSGDIMTAGRLDAVERTLNVAGALMAVVTNGTELLSRRQKAGIWRKGDAA</sequence>
<evidence type="ECO:0000313" key="3">
    <source>
        <dbReference type="Proteomes" id="UP000270743"/>
    </source>
</evidence>
<dbReference type="AlphaFoldDB" id="A0A3S4ESB4"/>
<gene>
    <name evidence="1" type="ORF">PARHAE_02198</name>
    <name evidence="2" type="ORF">PARHAE_02504</name>
</gene>
<evidence type="ECO:0000313" key="2">
    <source>
        <dbReference type="EMBL" id="VDS09306.1"/>
    </source>
</evidence>
<dbReference type="Proteomes" id="UP000270743">
    <property type="component" value="Unassembled WGS sequence"/>
</dbReference>
<organism evidence="1 3">
    <name type="scientific">Paracoccus haematequi</name>
    <dbReference type="NCBI Taxonomy" id="2491866"/>
    <lineage>
        <taxon>Bacteria</taxon>
        <taxon>Pseudomonadati</taxon>
        <taxon>Pseudomonadota</taxon>
        <taxon>Alphaproteobacteria</taxon>
        <taxon>Rhodobacterales</taxon>
        <taxon>Paracoccaceae</taxon>
        <taxon>Paracoccus</taxon>
    </lineage>
</organism>
<dbReference type="OrthoDB" id="7772872at2"/>
<dbReference type="RefSeq" id="WP_126154657.1">
    <property type="nucleotide sequence ID" value="NZ_UZWE01000030.1"/>
</dbReference>
<dbReference type="EMBL" id="UZWE01000030">
    <property type="protein sequence ID" value="VDS09009.1"/>
    <property type="molecule type" value="Genomic_DNA"/>
</dbReference>
<reference evidence="1 3" key="1">
    <citation type="submission" date="2018-12" db="EMBL/GenBank/DDBJ databases">
        <authorList>
            <person name="Criscuolo A."/>
        </authorList>
    </citation>
    <scope>NUCLEOTIDE SEQUENCE [LARGE SCALE GENOMIC DNA]</scope>
    <source>
        <strain evidence="1">ACIP1116241</strain>
    </source>
</reference>
<name>A0A3S4ESB4_9RHOB</name>